<dbReference type="GO" id="GO:0003682">
    <property type="term" value="F:chromatin binding"/>
    <property type="evidence" value="ECO:0007669"/>
    <property type="project" value="TreeGrafter"/>
</dbReference>
<organism evidence="2 3">
    <name type="scientific">Bombus vosnesenskii</name>
    <dbReference type="NCBI Taxonomy" id="207650"/>
    <lineage>
        <taxon>Eukaryota</taxon>
        <taxon>Metazoa</taxon>
        <taxon>Ecdysozoa</taxon>
        <taxon>Arthropoda</taxon>
        <taxon>Hexapoda</taxon>
        <taxon>Insecta</taxon>
        <taxon>Pterygota</taxon>
        <taxon>Neoptera</taxon>
        <taxon>Endopterygota</taxon>
        <taxon>Hymenoptera</taxon>
        <taxon>Apocrita</taxon>
        <taxon>Aculeata</taxon>
        <taxon>Apoidea</taxon>
        <taxon>Anthophila</taxon>
        <taxon>Apidae</taxon>
        <taxon>Bombus</taxon>
        <taxon>Pyrobombus</taxon>
    </lineage>
</organism>
<dbReference type="Gene3D" id="2.30.30.380">
    <property type="entry name" value="Zn-finger domain of Sec23/24"/>
    <property type="match status" value="1"/>
</dbReference>
<evidence type="ECO:0000313" key="3">
    <source>
        <dbReference type="RefSeq" id="XP_033367058.1"/>
    </source>
</evidence>
<evidence type="ECO:0000259" key="1">
    <source>
        <dbReference type="Pfam" id="PF15749"/>
    </source>
</evidence>
<sequence>MSQEMNILRCYSCKTYQVHIVKKAKKWQCKICNFKQTFKQAYFKGSGRDCRVMVQKLNLMKTHEIQENISFSGCNSTNDNYMNYHYEKPKPNIKVESKWAKYLDTPEETRSNTFEAAGSQSSNYKKSDDIEHLHNNMMYECSQNEHTDIGSDLSYENDSKQDFIYDNEEEYDNFIPEEIDNAPCSNDNSGSTNLYSKNTTEIESAKNIFDDNEDFDLTIDF</sequence>
<dbReference type="Pfam" id="PF15749">
    <property type="entry name" value="MRNIP"/>
    <property type="match status" value="1"/>
</dbReference>
<protein>
    <submittedName>
        <fullName evidence="3">MRN complex-interacting protein</fullName>
    </submittedName>
</protein>
<dbReference type="PANTHER" id="PTHR15863">
    <property type="entry name" value="MRN COMPLEX-INTERACTING PROTEIN"/>
    <property type="match status" value="1"/>
</dbReference>
<dbReference type="GO" id="GO:0006886">
    <property type="term" value="P:intracellular protein transport"/>
    <property type="evidence" value="ECO:0007669"/>
    <property type="project" value="InterPro"/>
</dbReference>
<evidence type="ECO:0000313" key="2">
    <source>
        <dbReference type="Proteomes" id="UP000504631"/>
    </source>
</evidence>
<dbReference type="AlphaFoldDB" id="A0A6J3LNJ6"/>
<dbReference type="GO" id="GO:0005634">
    <property type="term" value="C:nucleus"/>
    <property type="evidence" value="ECO:0007669"/>
    <property type="project" value="TreeGrafter"/>
</dbReference>
<dbReference type="GO" id="GO:0008270">
    <property type="term" value="F:zinc ion binding"/>
    <property type="evidence" value="ECO:0007669"/>
    <property type="project" value="InterPro"/>
</dbReference>
<dbReference type="PANTHER" id="PTHR15863:SF2">
    <property type="entry name" value="MRN COMPLEX-INTERACTING PROTEIN"/>
    <property type="match status" value="1"/>
</dbReference>
<dbReference type="Proteomes" id="UP000504631">
    <property type="component" value="Unplaced"/>
</dbReference>
<proteinExistence type="predicted"/>
<dbReference type="GO" id="GO:0030127">
    <property type="term" value="C:COPII vesicle coat"/>
    <property type="evidence" value="ECO:0007669"/>
    <property type="project" value="InterPro"/>
</dbReference>
<keyword evidence="2" id="KW-1185">Reference proteome</keyword>
<gene>
    <name evidence="3" type="primary">LOC117243564</name>
</gene>
<dbReference type="InterPro" id="IPR036174">
    <property type="entry name" value="Znf_Sec23_Sec24_sf"/>
</dbReference>
<feature type="domain" description="MRN complex-interacting protein N-terminal" evidence="1">
    <location>
        <begin position="7"/>
        <end position="102"/>
    </location>
</feature>
<name>A0A6J3LNJ6_9HYME</name>
<dbReference type="SUPFAM" id="SSF82919">
    <property type="entry name" value="Zn-finger domain of Sec23/24"/>
    <property type="match status" value="1"/>
</dbReference>
<dbReference type="InterPro" id="IPR032739">
    <property type="entry name" value="MRNIP"/>
</dbReference>
<dbReference type="GO" id="GO:0007095">
    <property type="term" value="P:mitotic G2 DNA damage checkpoint signaling"/>
    <property type="evidence" value="ECO:0007669"/>
    <property type="project" value="TreeGrafter"/>
</dbReference>
<dbReference type="GO" id="GO:0006888">
    <property type="term" value="P:endoplasmic reticulum to Golgi vesicle-mediated transport"/>
    <property type="evidence" value="ECO:0007669"/>
    <property type="project" value="InterPro"/>
</dbReference>
<dbReference type="KEGG" id="bvk:117243564"/>
<dbReference type="GeneID" id="117243564"/>
<reference evidence="3" key="1">
    <citation type="submission" date="2025-08" db="UniProtKB">
        <authorList>
            <consortium name="RefSeq"/>
        </authorList>
    </citation>
    <scope>IDENTIFICATION</scope>
    <source>
        <tissue evidence="3">Muscle</tissue>
    </source>
</reference>
<dbReference type="RefSeq" id="XP_033367058.1">
    <property type="nucleotide sequence ID" value="XM_033511167.1"/>
</dbReference>
<accession>A0A6J3LNJ6</accession>
<dbReference type="InterPro" id="IPR049472">
    <property type="entry name" value="MRNIP_N"/>
</dbReference>